<reference evidence="14" key="1">
    <citation type="submission" date="2025-08" db="UniProtKB">
        <authorList>
            <consortium name="RefSeq"/>
        </authorList>
    </citation>
    <scope>IDENTIFICATION</scope>
    <source>
        <tissue evidence="14">Whole sample</tissue>
    </source>
</reference>
<evidence type="ECO:0000313" key="13">
    <source>
        <dbReference type="Proteomes" id="UP000694844"/>
    </source>
</evidence>
<evidence type="ECO:0000259" key="12">
    <source>
        <dbReference type="PROSITE" id="PS50071"/>
    </source>
</evidence>
<evidence type="ECO:0000256" key="11">
    <source>
        <dbReference type="SAM" id="MobiDB-lite"/>
    </source>
</evidence>
<keyword evidence="13" id="KW-1185">Reference proteome</keyword>
<dbReference type="InterPro" id="IPR009057">
    <property type="entry name" value="Homeodomain-like_sf"/>
</dbReference>
<evidence type="ECO:0000256" key="5">
    <source>
        <dbReference type="ARBA" id="ARBA00023015"/>
    </source>
</evidence>
<dbReference type="Pfam" id="PF00046">
    <property type="entry name" value="Homeodomain"/>
    <property type="match status" value="1"/>
</dbReference>
<dbReference type="Proteomes" id="UP000694844">
    <property type="component" value="Chromosome 5"/>
</dbReference>
<feature type="domain" description="Homeobox" evidence="12">
    <location>
        <begin position="22"/>
        <end position="72"/>
    </location>
</feature>
<evidence type="ECO:0000256" key="7">
    <source>
        <dbReference type="ARBA" id="ARBA00023163"/>
    </source>
</evidence>
<keyword evidence="5" id="KW-0805">Transcription regulation</keyword>
<dbReference type="AlphaFoldDB" id="A0A8B8EJM6"/>
<dbReference type="PANTHER" id="PTHR21408:SF1">
    <property type="entry name" value="HOMEODOMAIN-ONLY PROTEIN"/>
    <property type="match status" value="1"/>
</dbReference>
<comment type="subcellular location">
    <subcellularLocation>
        <location evidence="1 9 10">Nucleus</location>
    </subcellularLocation>
</comment>
<organism evidence="13 14">
    <name type="scientific">Crassostrea virginica</name>
    <name type="common">Eastern oyster</name>
    <dbReference type="NCBI Taxonomy" id="6565"/>
    <lineage>
        <taxon>Eukaryota</taxon>
        <taxon>Metazoa</taxon>
        <taxon>Spiralia</taxon>
        <taxon>Lophotrochozoa</taxon>
        <taxon>Mollusca</taxon>
        <taxon>Bivalvia</taxon>
        <taxon>Autobranchia</taxon>
        <taxon>Pteriomorphia</taxon>
        <taxon>Ostreida</taxon>
        <taxon>Ostreoidea</taxon>
        <taxon>Ostreidae</taxon>
        <taxon>Crassostrea</taxon>
    </lineage>
</organism>
<dbReference type="InterPro" id="IPR001356">
    <property type="entry name" value="HD"/>
</dbReference>
<evidence type="ECO:0000256" key="1">
    <source>
        <dbReference type="ARBA" id="ARBA00004123"/>
    </source>
</evidence>
<sequence length="84" mass="9499">MSVSSTNIQAQLTPSTNLPKTTPEQEKLLQSSFSNNRNPTELDLILIAAEVGLSEDDVKRWYQHRLACWRQQQGLPANSRSIMD</sequence>
<dbReference type="InterPro" id="IPR039162">
    <property type="entry name" value="HOPX"/>
</dbReference>
<keyword evidence="7" id="KW-0804">Transcription</keyword>
<dbReference type="GO" id="GO:0005634">
    <property type="term" value="C:nucleus"/>
    <property type="evidence" value="ECO:0007669"/>
    <property type="project" value="UniProtKB-SubCell"/>
</dbReference>
<name>A0A8B8EJM6_CRAVI</name>
<keyword evidence="3" id="KW-0217">Developmental protein</keyword>
<dbReference type="Gene3D" id="1.10.10.60">
    <property type="entry name" value="Homeodomain-like"/>
    <property type="match status" value="1"/>
</dbReference>
<dbReference type="GO" id="GO:0030154">
    <property type="term" value="P:cell differentiation"/>
    <property type="evidence" value="ECO:0007669"/>
    <property type="project" value="InterPro"/>
</dbReference>
<dbReference type="GO" id="GO:0003677">
    <property type="term" value="F:DNA binding"/>
    <property type="evidence" value="ECO:0007669"/>
    <property type="project" value="UniProtKB-UniRule"/>
</dbReference>
<evidence type="ECO:0000256" key="4">
    <source>
        <dbReference type="ARBA" id="ARBA00022491"/>
    </source>
</evidence>
<keyword evidence="6 9" id="KW-0371">Homeobox</keyword>
<dbReference type="RefSeq" id="XP_022339984.1">
    <property type="nucleotide sequence ID" value="XM_022484276.1"/>
</dbReference>
<evidence type="ECO:0000313" key="14">
    <source>
        <dbReference type="RefSeq" id="XP_022339984.1"/>
    </source>
</evidence>
<keyword evidence="4" id="KW-0678">Repressor</keyword>
<dbReference type="GO" id="GO:0006357">
    <property type="term" value="P:regulation of transcription by RNA polymerase II"/>
    <property type="evidence" value="ECO:0007669"/>
    <property type="project" value="TreeGrafter"/>
</dbReference>
<gene>
    <name evidence="14" type="primary">LOC111134835</name>
</gene>
<dbReference type="SUPFAM" id="SSF46689">
    <property type="entry name" value="Homeodomain-like"/>
    <property type="match status" value="1"/>
</dbReference>
<dbReference type="CDD" id="cd00086">
    <property type="entry name" value="homeodomain"/>
    <property type="match status" value="1"/>
</dbReference>
<evidence type="ECO:0000256" key="10">
    <source>
        <dbReference type="RuleBase" id="RU000682"/>
    </source>
</evidence>
<dbReference type="GeneID" id="111134835"/>
<accession>A0A8B8EJM6</accession>
<proteinExistence type="predicted"/>
<evidence type="ECO:0000256" key="6">
    <source>
        <dbReference type="ARBA" id="ARBA00023155"/>
    </source>
</evidence>
<evidence type="ECO:0000256" key="3">
    <source>
        <dbReference type="ARBA" id="ARBA00022473"/>
    </source>
</evidence>
<dbReference type="PROSITE" id="PS50071">
    <property type="entry name" value="HOMEOBOX_2"/>
    <property type="match status" value="1"/>
</dbReference>
<dbReference type="PANTHER" id="PTHR21408">
    <property type="entry name" value="HOMEODOMAIN-ONLY PROTEIN"/>
    <property type="match status" value="1"/>
</dbReference>
<dbReference type="SMART" id="SM00389">
    <property type="entry name" value="HOX"/>
    <property type="match status" value="1"/>
</dbReference>
<feature type="region of interest" description="Disordered" evidence="11">
    <location>
        <begin position="1"/>
        <end position="37"/>
    </location>
</feature>
<keyword evidence="9 10" id="KW-0238">DNA-binding</keyword>
<dbReference type="OrthoDB" id="6159439at2759"/>
<dbReference type="KEGG" id="cvn:111134835"/>
<evidence type="ECO:0000256" key="2">
    <source>
        <dbReference type="ARBA" id="ARBA00021327"/>
    </source>
</evidence>
<keyword evidence="8 9" id="KW-0539">Nucleus</keyword>
<feature type="DNA-binding region" description="Homeobox" evidence="9">
    <location>
        <begin position="24"/>
        <end position="73"/>
    </location>
</feature>
<evidence type="ECO:0000256" key="8">
    <source>
        <dbReference type="ARBA" id="ARBA00023242"/>
    </source>
</evidence>
<evidence type="ECO:0000256" key="9">
    <source>
        <dbReference type="PROSITE-ProRule" id="PRU00108"/>
    </source>
</evidence>
<protein>
    <recommendedName>
        <fullName evidence="2">Homeodomain-only protein</fullName>
    </recommendedName>
</protein>